<accession>A0A3S5D383</accession>
<dbReference type="RefSeq" id="WP_164550233.1">
    <property type="nucleotide sequence ID" value="NZ_JBHTMH010000003.1"/>
</dbReference>
<keyword evidence="1" id="KW-0472">Membrane</keyword>
<dbReference type="GO" id="GO:0043165">
    <property type="term" value="P:Gram-negative-bacterium-type cell outer membrane assembly"/>
    <property type="evidence" value="ECO:0007669"/>
    <property type="project" value="UniProtKB-UniRule"/>
</dbReference>
<evidence type="ECO:0000256" key="1">
    <source>
        <dbReference type="HAMAP-Rule" id="MF_01411"/>
    </source>
</evidence>
<feature type="chain" id="PRO_5018799577" description="LPS-assembly protein LptD" evidence="1">
    <location>
        <begin position="32"/>
        <end position="765"/>
    </location>
</feature>
<comment type="similarity">
    <text evidence="1">Belongs to the LptD family.</text>
</comment>
<dbReference type="InterPro" id="IPR007543">
    <property type="entry name" value="LptD_C"/>
</dbReference>
<dbReference type="AlphaFoldDB" id="A0A3S5D383"/>
<feature type="domain" description="LptD C-terminal" evidence="2">
    <location>
        <begin position="306"/>
        <end position="692"/>
    </location>
</feature>
<evidence type="ECO:0000259" key="2">
    <source>
        <dbReference type="Pfam" id="PF04453"/>
    </source>
</evidence>
<keyword evidence="1" id="KW-0998">Cell outer membrane</keyword>
<comment type="caution">
    <text evidence="1">Lacks conserved residue(s) required for the propagation of feature annotation.</text>
</comment>
<keyword evidence="4" id="KW-1185">Reference proteome</keyword>
<dbReference type="Gene3D" id="2.60.450.10">
    <property type="entry name" value="Lipopolysaccharide (LPS) transport protein A like domain"/>
    <property type="match status" value="1"/>
</dbReference>
<dbReference type="GO" id="GO:1990351">
    <property type="term" value="C:transporter complex"/>
    <property type="evidence" value="ECO:0007669"/>
    <property type="project" value="TreeGrafter"/>
</dbReference>
<dbReference type="Proteomes" id="UP000268844">
    <property type="component" value="Unassembled WGS sequence"/>
</dbReference>
<comment type="subunit">
    <text evidence="1">Component of the lipopolysaccharide transport and assembly complex.</text>
</comment>
<sequence precursor="true">MGLLDRHALLRWVAAAAFGGASALALAPASAQGLLPEAFFNAPFDATAPTAVEADELIFDAQRNIITARGDVVLGASGYVLRGQDLVYRRGSGELVFTGAVSIRDPAGNVASAADLKVTGGLKQAFLNSIAITSSDGARITADSAEYDQALRTILDNASYAPCGDCIDAQGRRIGWSVSASRVVYNADDGSVSLENPTLALLGVPVAWLPYLWLPDLSDSALEKAPRPSLDYSESIGLKVEVPLNVYSTKFTDVIFTPTLLTRQGFLLGAEWVQRFDQGSFRIKASGLYQFDKNAFTFADAQRDWRGALQTSGEFVPVADWKVGFAYAAFTDSAYFEDYRLDPGRAAVNEVYATHLTADTYLDARVQQFNLLGANTNQTRAQQGIALPNIRVEKSFTLPPGAGRIDVEARLLGISRQADSSRVVNGVTYDLGYAGTRLHGMAQLAWQNQMIGGGFVATPFLGVRIDGAHYDNTSLLASAPPSGNLWGVTPIAALDVRYPMAAHSPGVTHLIEPIGQIVYRGAASSKPGITNEDSQSVVLDDTNVFTYNRFTGIDRQETGLRANIGGRYLASFDGGDYLEVIAGQSFLLAGTNAFALPDTTQAGAGSGLEANSSYAVLGAYAGGTGGLKLGGKAQIDTAKLALARVGLGASYSQERFSAALNYRYTAAVPAAGMVRDQNEIGAELTVPVSDYWSVSGSTYWDLNANSFLQVGAGLMYDDGYLQIGAGASRTGATHIKPNDTRVTATFRLKAPAGFDIGYTGPGVAP</sequence>
<feature type="signal peptide" evidence="1">
    <location>
        <begin position="1"/>
        <end position="31"/>
    </location>
</feature>
<dbReference type="InterPro" id="IPR050218">
    <property type="entry name" value="LptD"/>
</dbReference>
<keyword evidence="1" id="KW-0732">Signal</keyword>
<dbReference type="GO" id="GO:0015920">
    <property type="term" value="P:lipopolysaccharide transport"/>
    <property type="evidence" value="ECO:0007669"/>
    <property type="project" value="InterPro"/>
</dbReference>
<evidence type="ECO:0000313" key="3">
    <source>
        <dbReference type="EMBL" id="VDS03642.1"/>
    </source>
</evidence>
<dbReference type="PROSITE" id="PS51318">
    <property type="entry name" value="TAT"/>
    <property type="match status" value="1"/>
</dbReference>
<comment type="subcellular location">
    <subcellularLocation>
        <location evidence="1">Cell outer membrane</location>
    </subcellularLocation>
</comment>
<dbReference type="InterPro" id="IPR006311">
    <property type="entry name" value="TAT_signal"/>
</dbReference>
<dbReference type="InterPro" id="IPR020889">
    <property type="entry name" value="LipoPS_assembly_LptD"/>
</dbReference>
<protein>
    <recommendedName>
        <fullName evidence="1">LPS-assembly protein LptD</fullName>
    </recommendedName>
</protein>
<dbReference type="Pfam" id="PF04453">
    <property type="entry name" value="LptD"/>
    <property type="match status" value="1"/>
</dbReference>
<gene>
    <name evidence="3" type="primary">lptD_2</name>
    <name evidence="1" type="synonym">lptD</name>
    <name evidence="3" type="ORF">DEVEQU_00768</name>
</gene>
<comment type="function">
    <text evidence="1">Involved in the assembly of lipopolysaccharide (LPS) at the surface of the outer membrane.</text>
</comment>
<dbReference type="PANTHER" id="PTHR30189:SF1">
    <property type="entry name" value="LPS-ASSEMBLY PROTEIN LPTD"/>
    <property type="match status" value="1"/>
</dbReference>
<evidence type="ECO:0000313" key="4">
    <source>
        <dbReference type="Proteomes" id="UP000268844"/>
    </source>
</evidence>
<dbReference type="EMBL" id="UZWD01000011">
    <property type="protein sequence ID" value="VDS03642.1"/>
    <property type="molecule type" value="Genomic_DNA"/>
</dbReference>
<dbReference type="PANTHER" id="PTHR30189">
    <property type="entry name" value="LPS-ASSEMBLY PROTEIN"/>
    <property type="match status" value="1"/>
</dbReference>
<proteinExistence type="inferred from homology"/>
<reference evidence="3 4" key="1">
    <citation type="submission" date="2018-12" db="EMBL/GenBank/DDBJ databases">
        <authorList>
            <person name="Criscuolo A."/>
        </authorList>
    </citation>
    <scope>NUCLEOTIDE SEQUENCE [LARGE SCALE GENOMIC DNA]</scope>
    <source>
        <strain evidence="3">ACIP1116281</strain>
    </source>
</reference>
<organism evidence="3 4">
    <name type="scientific">Devosia equisanguinis</name>
    <dbReference type="NCBI Taxonomy" id="2490941"/>
    <lineage>
        <taxon>Bacteria</taxon>
        <taxon>Pseudomonadati</taxon>
        <taxon>Pseudomonadota</taxon>
        <taxon>Alphaproteobacteria</taxon>
        <taxon>Hyphomicrobiales</taxon>
        <taxon>Devosiaceae</taxon>
        <taxon>Devosia</taxon>
    </lineage>
</organism>
<name>A0A3S5D383_9HYPH</name>
<dbReference type="GO" id="GO:0009279">
    <property type="term" value="C:cell outer membrane"/>
    <property type="evidence" value="ECO:0007669"/>
    <property type="project" value="UniProtKB-SubCell"/>
</dbReference>
<dbReference type="HAMAP" id="MF_01411">
    <property type="entry name" value="LPS_assembly_LptD"/>
    <property type="match status" value="1"/>
</dbReference>